<comment type="caution">
    <text evidence="4">The sequence shown here is derived from an EMBL/GenBank/DDBJ whole genome shotgun (WGS) entry which is preliminary data.</text>
</comment>
<dbReference type="PANTHER" id="PTHR46411">
    <property type="entry name" value="FAMILY ATPASE, PUTATIVE-RELATED"/>
    <property type="match status" value="1"/>
</dbReference>
<name>A0ABR0SD66_9HYPO</name>
<protein>
    <recommendedName>
        <fullName evidence="3">AAA+ ATPase domain-containing protein</fullName>
    </recommendedName>
</protein>
<dbReference type="PANTHER" id="PTHR46411:SF2">
    <property type="entry name" value="AAA+ ATPASE DOMAIN-CONTAINING PROTEIN"/>
    <property type="match status" value="1"/>
</dbReference>
<dbReference type="CDD" id="cd19481">
    <property type="entry name" value="RecA-like_protease"/>
    <property type="match status" value="1"/>
</dbReference>
<feature type="compositionally biased region" description="Polar residues" evidence="2">
    <location>
        <begin position="1123"/>
        <end position="1135"/>
    </location>
</feature>
<feature type="compositionally biased region" description="Acidic residues" evidence="2">
    <location>
        <begin position="100"/>
        <end position="111"/>
    </location>
</feature>
<dbReference type="Pfam" id="PF22942">
    <property type="entry name" value="DUF7025"/>
    <property type="match status" value="1"/>
</dbReference>
<dbReference type="Proteomes" id="UP001338125">
    <property type="component" value="Unassembled WGS sequence"/>
</dbReference>
<dbReference type="InterPro" id="IPR054289">
    <property type="entry name" value="DUF7025"/>
</dbReference>
<feature type="compositionally biased region" description="Basic and acidic residues" evidence="2">
    <location>
        <begin position="86"/>
        <end position="99"/>
    </location>
</feature>
<dbReference type="SUPFAM" id="SSF52540">
    <property type="entry name" value="P-loop containing nucleoside triphosphate hydrolases"/>
    <property type="match status" value="1"/>
</dbReference>
<feature type="region of interest" description="Disordered" evidence="2">
    <location>
        <begin position="329"/>
        <end position="355"/>
    </location>
</feature>
<feature type="compositionally biased region" description="Basic residues" evidence="2">
    <location>
        <begin position="60"/>
        <end position="70"/>
    </location>
</feature>
<evidence type="ECO:0000259" key="3">
    <source>
        <dbReference type="SMART" id="SM00382"/>
    </source>
</evidence>
<feature type="compositionally biased region" description="Basic and acidic residues" evidence="2">
    <location>
        <begin position="26"/>
        <end position="39"/>
    </location>
</feature>
<dbReference type="SMART" id="SM00382">
    <property type="entry name" value="AAA"/>
    <property type="match status" value="1"/>
</dbReference>
<evidence type="ECO:0000313" key="5">
    <source>
        <dbReference type="Proteomes" id="UP001338125"/>
    </source>
</evidence>
<dbReference type="InterPro" id="IPR003593">
    <property type="entry name" value="AAA+_ATPase"/>
</dbReference>
<evidence type="ECO:0000256" key="1">
    <source>
        <dbReference type="SAM" id="Coils"/>
    </source>
</evidence>
<feature type="compositionally biased region" description="Polar residues" evidence="2">
    <location>
        <begin position="9"/>
        <end position="25"/>
    </location>
</feature>
<keyword evidence="1" id="KW-0175">Coiled coil</keyword>
<feature type="region of interest" description="Disordered" evidence="2">
    <location>
        <begin position="1106"/>
        <end position="1170"/>
    </location>
</feature>
<feature type="region of interest" description="Disordered" evidence="2">
    <location>
        <begin position="1"/>
        <end position="125"/>
    </location>
</feature>
<keyword evidence="5" id="KW-1185">Reference proteome</keyword>
<evidence type="ECO:0000256" key="2">
    <source>
        <dbReference type="SAM" id="MobiDB-lite"/>
    </source>
</evidence>
<proteinExistence type="predicted"/>
<dbReference type="Pfam" id="PF00004">
    <property type="entry name" value="AAA"/>
    <property type="match status" value="1"/>
</dbReference>
<feature type="region of interest" description="Disordered" evidence="2">
    <location>
        <begin position="415"/>
        <end position="465"/>
    </location>
</feature>
<feature type="domain" description="AAA+ ATPase" evidence="3">
    <location>
        <begin position="841"/>
        <end position="968"/>
    </location>
</feature>
<dbReference type="Pfam" id="PF23232">
    <property type="entry name" value="AAA_lid_13"/>
    <property type="match status" value="1"/>
</dbReference>
<accession>A0ABR0SD66</accession>
<dbReference type="EMBL" id="JAVFKD010000014">
    <property type="protein sequence ID" value="KAK5989730.1"/>
    <property type="molecule type" value="Genomic_DNA"/>
</dbReference>
<sequence length="1255" mass="141346">MASTPPPDCQTTPPNGLATPSTTSDRAPEPEAPTKKADDSEGDGDPECSMEKGAVMNGEKKKKKTKKKKNTVSIGDISEQDDCEQRDDGEALPSKRRDNEDEDSDSADETSDPQPGDELSELRQKLAEVTKQMEFFAGQQKKAKAKVANTLPAPFITPKRDKYVWAPKNEKIERLGIEFVSDASSDIWVSDDEYLEQRVMSRRRQASKIFKNEIRILEEEEKTITGIHEERKKWKERERELVRELELLKYELQEIKGPAIPDPGESQDVASETEKKDPLVQLNRIRWDVFKGVMMSHNTRFQYYAIDILIGDPDISYASMQKLWWMRQSSRNSKPQPKPPIKAANAVPNKDAIPGQGPVAERIRINSTYILKILEKIHGSSLYDYANSVIILRPFRALVYYRDQIQQTFNELEERFGPNAEPEGTILQDPEATEASPQGDTNNESKDAPQVEAGEGGETEQENEWTSSAVAYEQMKSLMEFMHTDIQTKLDYINSDQCQKATFNDLWYLFKPGDEVVERSMTQAYRVVQVRGATHRAVPPGWTFNASADLEEEPITIRCVFIDFDGKSLGPVMMDFVIKRFDGEKLITSLDVYPLRCVKDDVGIKTDSGMRGRPTLRERLIKRGEMFLSVTKVRHMHYNGYTLESRDEVDSQVVVDFEEALSKPENDWTPTFSPLIGTAEDDNTDSQECSEACCRGESIHKDNYVEKKWKDDYIASLIPQDKATDPSASIYPRDISDIKISDRSIPEEDLLIMSYRVFGYVLRSRKWGKLEKKAANEAAEKEEQQPPAQVQIKKRDTAFDRLVLPKGHKEMVLSLIAQHFRDKESSTAQTEQVDLVRGKGKGLIILLHGAPGVGKTTTAEGVAELFKKPLFQITCGDLGTTANDVEKALETHFALANKWGCILLLDEADVFLAARTPQDFIRNGMVAVFLRVLEYYAGILFLTTNRIGDFDEAFSSRIHISLHYPQLDLDSTEKIFQLNLDMIRKRFAEKRREIEISEAEIVDYAITYWKTHKTMRWNGRQIRNACHTALALAEFDAQGGDHEKIIDKHAEVKLELKHLLTVGSAYLEFMKYLGDVYGRDADKLAKQRRLRASEWNLAENVGIEKSPLRTEPVKEQGFPGSPPMTQQMPPSTSQEGHPPGWHHGSPMQQPPHLQNAHSMAQPPPGATSLAPAPQYVLYQQPFPQHPSVAAQYGAWGNAQGSHPHGAIPQGAVPHGTAPSLGPGQAPGPSGYVQAHHAYGQVHSMQATQDKPPGHY</sequence>
<feature type="region of interest" description="Disordered" evidence="2">
    <location>
        <begin position="1194"/>
        <end position="1232"/>
    </location>
</feature>
<dbReference type="Gene3D" id="3.40.50.300">
    <property type="entry name" value="P-loop containing nucleotide triphosphate hydrolases"/>
    <property type="match status" value="1"/>
</dbReference>
<dbReference type="InterPro" id="IPR003959">
    <property type="entry name" value="ATPase_AAA_core"/>
</dbReference>
<dbReference type="InterPro" id="IPR056599">
    <property type="entry name" value="AAA_lid_fung"/>
</dbReference>
<reference evidence="4 5" key="1">
    <citation type="submission" date="2024-01" db="EMBL/GenBank/DDBJ databases">
        <title>Complete genome of Cladobotryum mycophilum ATHUM6906.</title>
        <authorList>
            <person name="Christinaki A.C."/>
            <person name="Myridakis A.I."/>
            <person name="Kouvelis V.N."/>
        </authorList>
    </citation>
    <scope>NUCLEOTIDE SEQUENCE [LARGE SCALE GENOMIC DNA]</scope>
    <source>
        <strain evidence="4 5">ATHUM6906</strain>
    </source>
</reference>
<gene>
    <name evidence="4" type="ORF">PT974_07989</name>
</gene>
<organism evidence="4 5">
    <name type="scientific">Cladobotryum mycophilum</name>
    <dbReference type="NCBI Taxonomy" id="491253"/>
    <lineage>
        <taxon>Eukaryota</taxon>
        <taxon>Fungi</taxon>
        <taxon>Dikarya</taxon>
        <taxon>Ascomycota</taxon>
        <taxon>Pezizomycotina</taxon>
        <taxon>Sordariomycetes</taxon>
        <taxon>Hypocreomycetidae</taxon>
        <taxon>Hypocreales</taxon>
        <taxon>Hypocreaceae</taxon>
        <taxon>Cladobotryum</taxon>
    </lineage>
</organism>
<feature type="coiled-coil region" evidence="1">
    <location>
        <begin position="217"/>
        <end position="251"/>
    </location>
</feature>
<dbReference type="InterPro" id="IPR027417">
    <property type="entry name" value="P-loop_NTPase"/>
</dbReference>
<evidence type="ECO:0000313" key="4">
    <source>
        <dbReference type="EMBL" id="KAK5989730.1"/>
    </source>
</evidence>